<comment type="subcellular location">
    <subcellularLocation>
        <location evidence="1">Membrane</location>
        <topology evidence="1">Multi-pass membrane protein</topology>
    </subcellularLocation>
</comment>
<feature type="domain" description="Bacterial sugar transferase" evidence="8">
    <location>
        <begin position="325"/>
        <end position="513"/>
    </location>
</feature>
<reference evidence="9 10" key="1">
    <citation type="journal article" date="2020" name="Microorganisms">
        <title>Osmotic Adaptation and Compatible Solute Biosynthesis of Phototrophic Bacteria as Revealed from Genome Analyses.</title>
        <authorList>
            <person name="Imhoff J.F."/>
            <person name="Rahn T."/>
            <person name="Kunzel S."/>
            <person name="Keller A."/>
            <person name="Neulinger S.C."/>
        </authorList>
    </citation>
    <scope>NUCLEOTIDE SEQUENCE [LARGE SCALE GENOMIC DNA]</scope>
    <source>
        <strain evidence="9 10">DSM 21303</strain>
    </source>
</reference>
<keyword evidence="3" id="KW-0808">Transferase</keyword>
<keyword evidence="6 7" id="KW-0472">Membrane</keyword>
<feature type="transmembrane region" description="Helical" evidence="7">
    <location>
        <begin position="126"/>
        <end position="146"/>
    </location>
</feature>
<evidence type="ECO:0000256" key="3">
    <source>
        <dbReference type="ARBA" id="ARBA00022679"/>
    </source>
</evidence>
<dbReference type="Proteomes" id="UP001138802">
    <property type="component" value="Unassembled WGS sequence"/>
</dbReference>
<evidence type="ECO:0000259" key="8">
    <source>
        <dbReference type="Pfam" id="PF02397"/>
    </source>
</evidence>
<dbReference type="GO" id="GO:0016020">
    <property type="term" value="C:membrane"/>
    <property type="evidence" value="ECO:0007669"/>
    <property type="project" value="UniProtKB-SubCell"/>
</dbReference>
<comment type="caution">
    <text evidence="9">The sequence shown here is derived from an EMBL/GenBank/DDBJ whole genome shotgun (WGS) entry which is preliminary data.</text>
</comment>
<name>A0A9X0WJH7_9GAMM</name>
<dbReference type="NCBIfam" id="TIGR03023">
    <property type="entry name" value="WcaJ_sugtrans"/>
    <property type="match status" value="1"/>
</dbReference>
<evidence type="ECO:0000313" key="10">
    <source>
        <dbReference type="Proteomes" id="UP001138802"/>
    </source>
</evidence>
<protein>
    <submittedName>
        <fullName evidence="9">Undecaprenyl-phosphate glucose phosphotransferase</fullName>
    </submittedName>
</protein>
<evidence type="ECO:0000256" key="4">
    <source>
        <dbReference type="ARBA" id="ARBA00022692"/>
    </source>
</evidence>
<dbReference type="PANTHER" id="PTHR30576">
    <property type="entry name" value="COLANIC BIOSYNTHESIS UDP-GLUCOSE LIPID CARRIER TRANSFERASE"/>
    <property type="match status" value="1"/>
</dbReference>
<dbReference type="AlphaFoldDB" id="A0A9X0WJH7"/>
<evidence type="ECO:0000256" key="6">
    <source>
        <dbReference type="ARBA" id="ARBA00023136"/>
    </source>
</evidence>
<feature type="transmembrane region" description="Helical" evidence="7">
    <location>
        <begin position="330"/>
        <end position="351"/>
    </location>
</feature>
<keyword evidence="10" id="KW-1185">Reference proteome</keyword>
<feature type="transmembrane region" description="Helical" evidence="7">
    <location>
        <begin position="158"/>
        <end position="180"/>
    </location>
</feature>
<evidence type="ECO:0000256" key="7">
    <source>
        <dbReference type="SAM" id="Phobius"/>
    </source>
</evidence>
<dbReference type="Pfam" id="PF13727">
    <property type="entry name" value="CoA_binding_3"/>
    <property type="match status" value="1"/>
</dbReference>
<feature type="transmembrane region" description="Helical" evidence="7">
    <location>
        <begin position="92"/>
        <end position="114"/>
    </location>
</feature>
<dbReference type="Pfam" id="PF02397">
    <property type="entry name" value="Bac_transf"/>
    <property type="match status" value="1"/>
</dbReference>
<comment type="similarity">
    <text evidence="2">Belongs to the bacterial sugar transferase family.</text>
</comment>
<evidence type="ECO:0000256" key="1">
    <source>
        <dbReference type="ARBA" id="ARBA00004141"/>
    </source>
</evidence>
<evidence type="ECO:0000313" key="9">
    <source>
        <dbReference type="EMBL" id="MBK1645292.1"/>
    </source>
</evidence>
<dbReference type="InterPro" id="IPR017473">
    <property type="entry name" value="Undecaprenyl-P_gluc_Ptfrase"/>
</dbReference>
<dbReference type="InterPro" id="IPR003362">
    <property type="entry name" value="Bact_transf"/>
</dbReference>
<dbReference type="PANTHER" id="PTHR30576:SF0">
    <property type="entry name" value="UNDECAPRENYL-PHOSPHATE N-ACETYLGALACTOSAMINYL 1-PHOSPHATE TRANSFERASE-RELATED"/>
    <property type="match status" value="1"/>
</dbReference>
<dbReference type="Gene3D" id="3.40.50.720">
    <property type="entry name" value="NAD(P)-binding Rossmann-like Domain"/>
    <property type="match status" value="1"/>
</dbReference>
<keyword evidence="5 7" id="KW-1133">Transmembrane helix</keyword>
<keyword evidence="4 7" id="KW-0812">Transmembrane</keyword>
<proteinExistence type="inferred from homology"/>
<organism evidence="9 10">
    <name type="scientific">Thiocapsa imhoffii</name>
    <dbReference type="NCBI Taxonomy" id="382777"/>
    <lineage>
        <taxon>Bacteria</taxon>
        <taxon>Pseudomonadati</taxon>
        <taxon>Pseudomonadota</taxon>
        <taxon>Gammaproteobacteria</taxon>
        <taxon>Chromatiales</taxon>
        <taxon>Chromatiaceae</taxon>
        <taxon>Thiocapsa</taxon>
    </lineage>
</organism>
<dbReference type="NCBIfam" id="TIGR03025">
    <property type="entry name" value="EPS_sugtrans"/>
    <property type="match status" value="1"/>
</dbReference>
<dbReference type="InterPro" id="IPR017475">
    <property type="entry name" value="EPS_sugar_tfrase"/>
</dbReference>
<dbReference type="EMBL" id="NRSD01000011">
    <property type="protein sequence ID" value="MBK1645292.1"/>
    <property type="molecule type" value="Genomic_DNA"/>
</dbReference>
<accession>A0A9X0WJH7</accession>
<feature type="transmembrane region" description="Helical" evidence="7">
    <location>
        <begin position="66"/>
        <end position="86"/>
    </location>
</feature>
<gene>
    <name evidence="9" type="ORF">CKO25_11705</name>
</gene>
<sequence length="519" mass="57728">MDPNELSARLFRRIAMMEPGATKPDIAEDPNIAAGIHHLSPQALAVAERSRTPTISASLFSGTTRLLDAVIVAATGALSLLISAGPVFMTPWAMLTILVGVVLVTVTFQAADCYQVPIIRSFGNQLLRVTLALAMIFGGLTAVQLLGSFGTGLPRHWLSLWFGTATLLLLLFRTSAALLAKHWTETGRLGHRAVVVAGHASIEEVIRNIERQPGSPIRICGIFDDRGPERTPTMVAGYPTLGSVSDLIEFARIAHVDMVVVTIPINAEDRLLRILKKLWVLPVDIRLAAHTDTLDFRDRASSYTGSLPFVDVVEKPLADWDAIAKRGIDLLFTSIALLLLFPVMLLTAIAIRLDSPGPVFFRQKRYGFNNEVIEVLKFRSMYHDQADPLAKQVVTKGDSRVTRVGRFIRKTSIDELPQLFNVLTGELSLVGPRPHAINAHTEDRLWEQVVEGYFARHKVKPGITGWAQVNGWRGEVDSVYKIHKRVEYDIYYIENWSILFDLYIMFRTPFALLNTENAY</sequence>
<evidence type="ECO:0000256" key="5">
    <source>
        <dbReference type="ARBA" id="ARBA00022989"/>
    </source>
</evidence>
<evidence type="ECO:0000256" key="2">
    <source>
        <dbReference type="ARBA" id="ARBA00006464"/>
    </source>
</evidence>
<dbReference type="GO" id="GO:0016780">
    <property type="term" value="F:phosphotransferase activity, for other substituted phosphate groups"/>
    <property type="evidence" value="ECO:0007669"/>
    <property type="project" value="TreeGrafter"/>
</dbReference>